<comment type="caution">
    <text evidence="10">The sequence shown here is derived from an EMBL/GenBank/DDBJ whole genome shotgun (WGS) entry which is preliminary data.</text>
</comment>
<dbReference type="AlphaFoldDB" id="A0A0F3MIG2"/>
<dbReference type="OrthoDB" id="9806626at2"/>
<dbReference type="PANTHER" id="PTHR11994">
    <property type="entry name" value="60S RIBOSOMAL PROTEIN L11-RELATED"/>
    <property type="match status" value="1"/>
</dbReference>
<sequence length="189" mass="21729">MALSFKELSLKEIREKDIQELQKQFNYSNFYQIPRIKKVIANICIKDAVADSKIIYRVKKSLAMITGQEPVLIKAKKSIAAFKLREGMLIACKVTLRRKRAEDFIRGLVLRVFPRIKGFKGFSIKSCDQSGNFSFGVKDIGDFIEMDDEVKKKDMTDKEIGMNVNIETSAKSSTELRALLRMRDVPFYD</sequence>
<reference evidence="10 11" key="1">
    <citation type="submission" date="2015-02" db="EMBL/GenBank/DDBJ databases">
        <title>Genome Sequencing of Rickettsiales.</title>
        <authorList>
            <person name="Daugherty S.C."/>
            <person name="Su Q."/>
            <person name="Abolude K."/>
            <person name="Beier-Sexton M."/>
            <person name="Carlyon J.A."/>
            <person name="Carter R."/>
            <person name="Day N.P."/>
            <person name="Dumler S.J."/>
            <person name="Dyachenko V."/>
            <person name="Godinez A."/>
            <person name="Kurtti T.J."/>
            <person name="Lichay M."/>
            <person name="Mullins K.E."/>
            <person name="Ott S."/>
            <person name="Pappas-Brown V."/>
            <person name="Paris D.H."/>
            <person name="Patel P."/>
            <person name="Richards A.L."/>
            <person name="Sadzewicz L."/>
            <person name="Sears K."/>
            <person name="Seidman D."/>
            <person name="Sengamalay N."/>
            <person name="Stenos J."/>
            <person name="Tallon L.J."/>
            <person name="Vincent G."/>
            <person name="Fraser C.M."/>
            <person name="Munderloh U."/>
            <person name="Dunning-Hotopp J.C."/>
        </authorList>
    </citation>
    <scope>NUCLEOTIDE SEQUENCE [LARGE SCALE GENOMIC DNA]</scope>
    <source>
        <strain evidence="10 11">Fuller</strain>
    </source>
</reference>
<dbReference type="Gene3D" id="3.30.1440.10">
    <property type="match status" value="1"/>
</dbReference>
<keyword evidence="11" id="KW-1185">Reference proteome</keyword>
<dbReference type="GO" id="GO:1990904">
    <property type="term" value="C:ribonucleoprotein complex"/>
    <property type="evidence" value="ECO:0007669"/>
    <property type="project" value="UniProtKB-KW"/>
</dbReference>
<dbReference type="EMBL" id="LANP01000025">
    <property type="protein sequence ID" value="KJV55252.1"/>
    <property type="molecule type" value="Genomic_DNA"/>
</dbReference>
<evidence type="ECO:0000259" key="8">
    <source>
        <dbReference type="Pfam" id="PF00281"/>
    </source>
</evidence>
<dbReference type="InterPro" id="IPR022803">
    <property type="entry name" value="Ribosomal_uL5_dom_sf"/>
</dbReference>
<keyword evidence="3 7" id="KW-0689">Ribosomal protein</keyword>
<dbReference type="RefSeq" id="WP_045797500.1">
    <property type="nucleotide sequence ID" value="NZ_LANP01000025.1"/>
</dbReference>
<dbReference type="InterPro" id="IPR031309">
    <property type="entry name" value="Ribosomal_uL5_C"/>
</dbReference>
<dbReference type="InterPro" id="IPR031310">
    <property type="entry name" value="Ribosomal_uL5_N"/>
</dbReference>
<evidence type="ECO:0000313" key="10">
    <source>
        <dbReference type="EMBL" id="KJV55252.1"/>
    </source>
</evidence>
<evidence type="ECO:0000256" key="1">
    <source>
        <dbReference type="ARBA" id="ARBA00008553"/>
    </source>
</evidence>
<name>A0A0F3MIG2_9RICK</name>
<gene>
    <name evidence="10" type="primary">rplE</name>
    <name evidence="10" type="ORF">OCHUTO_0903</name>
</gene>
<dbReference type="PIRSF" id="PIRSF002161">
    <property type="entry name" value="Ribosomal_L5"/>
    <property type="match status" value="1"/>
</dbReference>
<proteinExistence type="inferred from homology"/>
<keyword evidence="2" id="KW-0694">RNA-binding</keyword>
<evidence type="ECO:0000256" key="4">
    <source>
        <dbReference type="ARBA" id="ARBA00023274"/>
    </source>
</evidence>
<evidence type="ECO:0000256" key="6">
    <source>
        <dbReference type="ARBA" id="ARBA00035461"/>
    </source>
</evidence>
<dbReference type="InterPro" id="IPR002132">
    <property type="entry name" value="Ribosomal_uL5"/>
</dbReference>
<organism evidence="10 11">
    <name type="scientific">Orientia chuto str. Dubai</name>
    <dbReference type="NCBI Taxonomy" id="1359168"/>
    <lineage>
        <taxon>Bacteria</taxon>
        <taxon>Pseudomonadati</taxon>
        <taxon>Pseudomonadota</taxon>
        <taxon>Alphaproteobacteria</taxon>
        <taxon>Rickettsiales</taxon>
        <taxon>Rickettsiaceae</taxon>
        <taxon>Rickettsieae</taxon>
        <taxon>Orientia</taxon>
    </lineage>
</organism>
<evidence type="ECO:0000256" key="2">
    <source>
        <dbReference type="ARBA" id="ARBA00022555"/>
    </source>
</evidence>
<dbReference type="GO" id="GO:0005840">
    <property type="term" value="C:ribosome"/>
    <property type="evidence" value="ECO:0007669"/>
    <property type="project" value="UniProtKB-KW"/>
</dbReference>
<dbReference type="STRING" id="1359168.OCHUTO_0903"/>
<dbReference type="Pfam" id="PF00281">
    <property type="entry name" value="Ribosomal_L5"/>
    <property type="match status" value="1"/>
</dbReference>
<dbReference type="FunFam" id="3.30.1440.10:FF:000001">
    <property type="entry name" value="50S ribosomal protein L5"/>
    <property type="match status" value="1"/>
</dbReference>
<evidence type="ECO:0000256" key="7">
    <source>
        <dbReference type="RuleBase" id="RU003930"/>
    </source>
</evidence>
<dbReference type="GO" id="GO:0003735">
    <property type="term" value="F:structural constituent of ribosome"/>
    <property type="evidence" value="ECO:0007669"/>
    <property type="project" value="InterPro"/>
</dbReference>
<dbReference type="GO" id="GO:0006412">
    <property type="term" value="P:translation"/>
    <property type="evidence" value="ECO:0007669"/>
    <property type="project" value="InterPro"/>
</dbReference>
<dbReference type="PATRIC" id="fig|1359168.3.peg.631"/>
<dbReference type="Pfam" id="PF00673">
    <property type="entry name" value="Ribosomal_L5_C"/>
    <property type="match status" value="1"/>
</dbReference>
<keyword evidence="4 7" id="KW-0687">Ribonucleoprotein</keyword>
<evidence type="ECO:0000256" key="3">
    <source>
        <dbReference type="ARBA" id="ARBA00022980"/>
    </source>
</evidence>
<dbReference type="Proteomes" id="UP000033616">
    <property type="component" value="Unassembled WGS sequence"/>
</dbReference>
<accession>A0A0F3MIG2</accession>
<feature type="domain" description="Large ribosomal subunit protein uL5 C-terminal" evidence="9">
    <location>
        <begin position="90"/>
        <end position="187"/>
    </location>
</feature>
<evidence type="ECO:0000256" key="5">
    <source>
        <dbReference type="ARBA" id="ARBA00035245"/>
    </source>
</evidence>
<evidence type="ECO:0000259" key="9">
    <source>
        <dbReference type="Pfam" id="PF00673"/>
    </source>
</evidence>
<comment type="similarity">
    <text evidence="1 7">Belongs to the universal ribosomal protein uL5 family.</text>
</comment>
<feature type="domain" description="Large ribosomal subunit protein uL5 N-terminal" evidence="8">
    <location>
        <begin position="29"/>
        <end position="85"/>
    </location>
</feature>
<keyword evidence="2" id="KW-0820">tRNA-binding</keyword>
<dbReference type="GO" id="GO:0000049">
    <property type="term" value="F:tRNA binding"/>
    <property type="evidence" value="ECO:0007669"/>
    <property type="project" value="UniProtKB-KW"/>
</dbReference>
<protein>
    <recommendedName>
        <fullName evidence="5">Large ribosomal subunit protein uL5</fullName>
    </recommendedName>
    <alternativeName>
        <fullName evidence="6">50S ribosomal protein L5</fullName>
    </alternativeName>
</protein>
<dbReference type="SUPFAM" id="SSF55282">
    <property type="entry name" value="RL5-like"/>
    <property type="match status" value="1"/>
</dbReference>
<evidence type="ECO:0000313" key="11">
    <source>
        <dbReference type="Proteomes" id="UP000033616"/>
    </source>
</evidence>